<dbReference type="Proteomes" id="UP000242877">
    <property type="component" value="Unassembled WGS sequence"/>
</dbReference>
<keyword evidence="2" id="KW-1185">Reference proteome</keyword>
<dbReference type="OrthoDB" id="4196734at2759"/>
<dbReference type="VEuPathDB" id="FungiDB:AAP_04132"/>
<evidence type="ECO:0000313" key="2">
    <source>
        <dbReference type="Proteomes" id="UP000242877"/>
    </source>
</evidence>
<name>A0A167X8Y9_9EURO</name>
<evidence type="ECO:0000313" key="1">
    <source>
        <dbReference type="EMBL" id="KZZ89781.1"/>
    </source>
</evidence>
<accession>A0A167X8Y9</accession>
<gene>
    <name evidence="1" type="ORF">AAP_04132</name>
</gene>
<proteinExistence type="predicted"/>
<sequence length="1655" mass="186553">MDSNAMDITIHKNSLVASELLALPRKDLVKHLRSLVSSGTSVYQVTVDLLDHIHLSRLPPYILTTWLPIAIRSDPAVLRVVISDTISCNARKTGLGILRCVDKKHFVPKSRIWETIGGPQVLIELFTILSHQDVKTLARVVGHNRAFRDNINPQEADALILQLLPGLLRNGDPMDLDTESSLCAQTENLSSLLHLGSDDLIAQLFNELYSPDLKAFNDMPFALASSHVNVLRQIATGRVAAHPKARKNLLLSRKSLWLMKLIESKQPYCPTADLAQEFGDSTIVHPGIPFVIDLMNCAQDILKWNTSQVVYKALECAIHAKTPFQYIVPLFQYFSTNIGWPSRIPVFRLAKNVIKFWSMTFTSPLLERDMVKQLPANHPSRPAEGDRAQLEDLLKCHLSDLGQQLTQDSVIDLSDVDRFLPYMQRSVRLDFIKLFFRYFHQLDLEEQPTASSVTKHDFTICPTTFEFLHGPDAQWLYENLEALAHPEDFINFPGTYSAYSFAIRADENLHCRALFGAFLESQNAAFDGAISLYKERAEASSTPSVRQQWVCNAIEVAAKSENLALLKDVTIWSERFLNDPRIGADIHNFLCKPFYANVLSCVSFTDSRRYNSLEVLAKQIEEANSILNLHIDLMLKLCQLPSFNHYSYGNIHVSLFSYVARQRGSCIRHFQKLGLATLEKIRDVLLGSLKPILLRYESIGLSDEFESLHWDHTHGVLRRLSYSFGHPNAMLPFLDDLAKERDLIWAQARAARNPAVSSLGAMWPKGLAVQHLLPEEKLWFSQVFKKPELAPYIYQRARAVMYFSEEAAKPVQPADEEVISCFTDDLITVIQAYIKSLDKSQVGPAVVRLWKHYENVLGYQFHRYSTLRALLSDSLGHLKHWQQKKAKIELGLEVPYEAQINPLPEIATGKPWQPAPEHRAPSAMGELTSELTVLDCLLHCRRHSFFFDGRFTKIKDQPSDKSADVPNVWIPPMFLRKLPLETQDAVIVTAILVLDKIYGSELGANQFKEFEYRSQHVKLDDMFLSLPGTRSTESLARHALKTLQHTVNVVPAEQLHWLADKLLHAAAGKSEGVGYTASVKAAFKVLSLLTESDKPQLAIDLALQALQLLPTESKWHQHVISPRFASRLPRNYARALAIGLVDHVTNSIEAKKDMAADNPERPIIKVSTVKMMTTHLGILLGPEEAETSLKTLFQLTCHVDVRKAILESLIDLIAGYYATNIQQSSRIYNTLVALSSVAAQPSERSPTSVRAWKEAEDGGEMPTVDEERPIQDLLLFEAKGRLPKDLHENYVNAVIIPILKLSAENCNRWFRIFLDRLPLSDKARTVTDFGPFSSAIVERIFVTWRRHLPKSFLIDQRMNALSYIAFSKLFEVNALLDSADKGWRDTRAGRVWQRRWEECSARYTFSALAKMIFSEETTLVTNGITHEDLVNEFNEQALLVAHFPIVARSKGLLIDRAPFNAMWDSLQPQTSPTIMKQLKKEKATILGNIAAELQRRHALNEAPEGGLPCSYILPAPYTLVPATFPYLDKDDSELIASMMSSVIEAIGQCAVDMNMGAFQEIVTAVQQRLSGDEKARCAAILGNVPVQESVSLENSLRISMACQLLEHSSHAENDDVKSMLKNWGSSSVQWVRLQGLRIKNEAVQTFVSDLLLDSE</sequence>
<organism evidence="1 2">
    <name type="scientific">Ascosphaera apis ARSEF 7405</name>
    <dbReference type="NCBI Taxonomy" id="392613"/>
    <lineage>
        <taxon>Eukaryota</taxon>
        <taxon>Fungi</taxon>
        <taxon>Dikarya</taxon>
        <taxon>Ascomycota</taxon>
        <taxon>Pezizomycotina</taxon>
        <taxon>Eurotiomycetes</taxon>
        <taxon>Eurotiomycetidae</taxon>
        <taxon>Onygenales</taxon>
        <taxon>Ascosphaeraceae</taxon>
        <taxon>Ascosphaera</taxon>
    </lineage>
</organism>
<reference evidence="1 2" key="1">
    <citation type="journal article" date="2016" name="Genome Biol. Evol.">
        <title>Divergent and convergent evolution of fungal pathogenicity.</title>
        <authorList>
            <person name="Shang Y."/>
            <person name="Xiao G."/>
            <person name="Zheng P."/>
            <person name="Cen K."/>
            <person name="Zhan S."/>
            <person name="Wang C."/>
        </authorList>
    </citation>
    <scope>NUCLEOTIDE SEQUENCE [LARGE SCALE GENOMIC DNA]</scope>
    <source>
        <strain evidence="1 2">ARSEF 7405</strain>
    </source>
</reference>
<protein>
    <submittedName>
        <fullName evidence="1">Uncharacterized protein</fullName>
    </submittedName>
</protein>
<dbReference type="EMBL" id="AZGZ01000019">
    <property type="protein sequence ID" value="KZZ89781.1"/>
    <property type="molecule type" value="Genomic_DNA"/>
</dbReference>
<comment type="caution">
    <text evidence="1">The sequence shown here is derived from an EMBL/GenBank/DDBJ whole genome shotgun (WGS) entry which is preliminary data.</text>
</comment>